<dbReference type="PROSITE" id="PS50262">
    <property type="entry name" value="G_PROTEIN_RECEP_F1_2"/>
    <property type="match status" value="1"/>
</dbReference>
<feature type="compositionally biased region" description="Polar residues" evidence="13">
    <location>
        <begin position="347"/>
        <end position="360"/>
    </location>
</feature>
<gene>
    <name evidence="16" type="primary">GPR183</name>
</gene>
<feature type="transmembrane region" description="Helical" evidence="14">
    <location>
        <begin position="35"/>
        <end position="56"/>
    </location>
</feature>
<sequence>MATAWATAASTANQTNNSTCDLYEHSDTAHILLPMFYSVIFLIGMLGNALALAVIVKNRKKMNSTTIYSTNLVVSDILFTTALPGRIAYYALGFHWPFGEALCRLSALVFYINIYAAVNFMTCLSIDRFVAVVHPLRTKIRRVKCATYICCFVWCLVLAQTVPLLLQKMSYEEGERITCMEYPNFERIANLPWILLGACLLGYAFPLGIILVCYSKISCKLCHIARENPLAEKSGTNKKAFNTIIFIIVVFVICLTPYHVAIIVYMIKKIVLKDIIPCSSRQIFQKTLHYTVFLMNLNCCLDPFIYFFACRGYKRTIMKILRRQGSVSLSSAVKTAPEESSRDIGDTQLSPLSTSLNGKR</sequence>
<dbReference type="InterPro" id="IPR000276">
    <property type="entry name" value="GPCR_Rhodpsn"/>
</dbReference>
<dbReference type="RefSeq" id="XP_028584095.1">
    <property type="nucleotide sequence ID" value="XM_028728262.1"/>
</dbReference>
<dbReference type="GeneID" id="114596535"/>
<dbReference type="GO" id="GO:0070374">
    <property type="term" value="P:positive regulation of ERK1 and ERK2 cascade"/>
    <property type="evidence" value="ECO:0007669"/>
    <property type="project" value="Ensembl"/>
</dbReference>
<accession>A0A670JD21</accession>
<keyword evidence="8 14" id="KW-0472">Membrane</keyword>
<dbReference type="Proteomes" id="UP000472272">
    <property type="component" value="Chromosome 4"/>
</dbReference>
<reference evidence="16" key="3">
    <citation type="submission" date="2025-09" db="UniProtKB">
        <authorList>
            <consortium name="Ensembl"/>
        </authorList>
    </citation>
    <scope>IDENTIFICATION</scope>
</reference>
<dbReference type="PROSITE" id="PS00237">
    <property type="entry name" value="G_PROTEIN_RECEP_F1_1"/>
    <property type="match status" value="1"/>
</dbReference>
<dbReference type="SMART" id="SM01381">
    <property type="entry name" value="7TM_GPCR_Srsx"/>
    <property type="match status" value="1"/>
</dbReference>
<feature type="transmembrane region" description="Helical" evidence="14">
    <location>
        <begin position="145"/>
        <end position="166"/>
    </location>
</feature>
<evidence type="ECO:0000256" key="6">
    <source>
        <dbReference type="ARBA" id="ARBA00023040"/>
    </source>
</evidence>
<dbReference type="GO" id="GO:0004930">
    <property type="term" value="F:G protein-coupled receptor activity"/>
    <property type="evidence" value="ECO:0007669"/>
    <property type="project" value="UniProtKB-KW"/>
</dbReference>
<dbReference type="PRINTS" id="PR01157">
    <property type="entry name" value="P2YPURNOCPTR"/>
</dbReference>
<name>A0A670JD21_PODMU</name>
<evidence type="ECO:0000256" key="14">
    <source>
        <dbReference type="SAM" id="Phobius"/>
    </source>
</evidence>
<keyword evidence="17" id="KW-1185">Reference proteome</keyword>
<dbReference type="InterPro" id="IPR047160">
    <property type="entry name" value="GP183-like"/>
</dbReference>
<dbReference type="Ensembl" id="ENSPMRT00000023457.1">
    <property type="protein sequence ID" value="ENSPMRP00000022085.1"/>
    <property type="gene ID" value="ENSPMRG00000014367.1"/>
</dbReference>
<evidence type="ECO:0000256" key="3">
    <source>
        <dbReference type="ARBA" id="ARBA00022692"/>
    </source>
</evidence>
<dbReference type="OMA" id="NERTTCM"/>
<comment type="similarity">
    <text evidence="12">Belongs to the G-protein coupled receptor 1 family.</text>
</comment>
<dbReference type="PRINTS" id="PR00237">
    <property type="entry name" value="GPCRRHODOPSN"/>
</dbReference>
<evidence type="ECO:0000256" key="4">
    <source>
        <dbReference type="ARBA" id="ARBA00022859"/>
    </source>
</evidence>
<evidence type="ECO:0000256" key="2">
    <source>
        <dbReference type="ARBA" id="ARBA00022475"/>
    </source>
</evidence>
<dbReference type="GO" id="GO:0010818">
    <property type="term" value="P:T cell chemotaxis"/>
    <property type="evidence" value="ECO:0007669"/>
    <property type="project" value="Ensembl"/>
</dbReference>
<feature type="transmembrane region" description="Helical" evidence="14">
    <location>
        <begin position="68"/>
        <end position="92"/>
    </location>
</feature>
<evidence type="ECO:0000313" key="17">
    <source>
        <dbReference type="Proteomes" id="UP000472272"/>
    </source>
</evidence>
<dbReference type="OrthoDB" id="10021141at2759"/>
<proteinExistence type="inferred from homology"/>
<feature type="transmembrane region" description="Helical" evidence="14">
    <location>
        <begin position="193"/>
        <end position="214"/>
    </location>
</feature>
<dbReference type="SUPFAM" id="SSF81321">
    <property type="entry name" value="Family A G protein-coupled receptor-like"/>
    <property type="match status" value="1"/>
</dbReference>
<keyword evidence="6 12" id="KW-0297">G-protein coupled receptor</keyword>
<evidence type="ECO:0000256" key="12">
    <source>
        <dbReference type="RuleBase" id="RU000688"/>
    </source>
</evidence>
<dbReference type="GO" id="GO:0002407">
    <property type="term" value="P:dendritic cell chemotaxis"/>
    <property type="evidence" value="ECO:0007669"/>
    <property type="project" value="Ensembl"/>
</dbReference>
<keyword evidence="3 12" id="KW-0812">Transmembrane</keyword>
<evidence type="ECO:0000256" key="13">
    <source>
        <dbReference type="SAM" id="MobiDB-lite"/>
    </source>
</evidence>
<dbReference type="InterPro" id="IPR017452">
    <property type="entry name" value="GPCR_Rhodpsn_7TM"/>
</dbReference>
<evidence type="ECO:0000256" key="11">
    <source>
        <dbReference type="ARBA" id="ARBA00023224"/>
    </source>
</evidence>
<evidence type="ECO:0000256" key="7">
    <source>
        <dbReference type="ARBA" id="ARBA00023130"/>
    </source>
</evidence>
<dbReference type="Pfam" id="PF00001">
    <property type="entry name" value="7tm_1"/>
    <property type="match status" value="1"/>
</dbReference>
<dbReference type="GO" id="GO:0006959">
    <property type="term" value="P:humoral immune response"/>
    <property type="evidence" value="ECO:0007669"/>
    <property type="project" value="Ensembl"/>
</dbReference>
<protein>
    <submittedName>
        <fullName evidence="16">G protein-coupled receptor 183</fullName>
    </submittedName>
</protein>
<evidence type="ECO:0000256" key="8">
    <source>
        <dbReference type="ARBA" id="ARBA00023136"/>
    </source>
</evidence>
<dbReference type="GO" id="GO:0030890">
    <property type="term" value="P:positive regulation of B cell proliferation"/>
    <property type="evidence" value="ECO:0007669"/>
    <property type="project" value="Ensembl"/>
</dbReference>
<evidence type="ECO:0000259" key="15">
    <source>
        <dbReference type="PROSITE" id="PS50262"/>
    </source>
</evidence>
<keyword evidence="10 12" id="KW-0675">Receptor</keyword>
<comment type="subcellular location">
    <subcellularLocation>
        <location evidence="1">Cell membrane</location>
        <topology evidence="1">Multi-pass membrane protein</topology>
    </subcellularLocation>
</comment>
<dbReference type="GO" id="GO:0002250">
    <property type="term" value="P:adaptive immune response"/>
    <property type="evidence" value="ECO:0007669"/>
    <property type="project" value="UniProtKB-KW"/>
</dbReference>
<feature type="transmembrane region" description="Helical" evidence="14">
    <location>
        <begin position="287"/>
        <end position="309"/>
    </location>
</feature>
<keyword evidence="9" id="KW-1015">Disulfide bond</keyword>
<dbReference type="GO" id="GO:0030316">
    <property type="term" value="P:osteoclast differentiation"/>
    <property type="evidence" value="ECO:0007669"/>
    <property type="project" value="Ensembl"/>
</dbReference>
<dbReference type="PANTHER" id="PTHR24237:SF7">
    <property type="entry name" value="G-PROTEIN COUPLED RECEPTOR 183"/>
    <property type="match status" value="1"/>
</dbReference>
<organism evidence="16 17">
    <name type="scientific">Podarcis muralis</name>
    <name type="common">Wall lizard</name>
    <name type="synonym">Lacerta muralis</name>
    <dbReference type="NCBI Taxonomy" id="64176"/>
    <lineage>
        <taxon>Eukaryota</taxon>
        <taxon>Metazoa</taxon>
        <taxon>Chordata</taxon>
        <taxon>Craniata</taxon>
        <taxon>Vertebrata</taxon>
        <taxon>Euteleostomi</taxon>
        <taxon>Lepidosauria</taxon>
        <taxon>Squamata</taxon>
        <taxon>Bifurcata</taxon>
        <taxon>Unidentata</taxon>
        <taxon>Episquamata</taxon>
        <taxon>Laterata</taxon>
        <taxon>Lacertibaenia</taxon>
        <taxon>Lacertidae</taxon>
        <taxon>Podarcis</taxon>
    </lineage>
</organism>
<feature type="domain" description="G-protein coupled receptors family 1 profile" evidence="15">
    <location>
        <begin position="47"/>
        <end position="306"/>
    </location>
</feature>
<dbReference type="Gene3D" id="1.20.1070.10">
    <property type="entry name" value="Rhodopsin 7-helix transmembrane proteins"/>
    <property type="match status" value="1"/>
</dbReference>
<reference evidence="16" key="2">
    <citation type="submission" date="2025-08" db="UniProtKB">
        <authorList>
            <consortium name="Ensembl"/>
        </authorList>
    </citation>
    <scope>IDENTIFICATION</scope>
</reference>
<dbReference type="PANTHER" id="PTHR24237">
    <property type="entry name" value="G-PROTEIN COUPLED RECEPTOR"/>
    <property type="match status" value="1"/>
</dbReference>
<evidence type="ECO:0000256" key="9">
    <source>
        <dbReference type="ARBA" id="ARBA00023157"/>
    </source>
</evidence>
<keyword evidence="2" id="KW-1003">Cell membrane</keyword>
<dbReference type="KEGG" id="pmua:114596535"/>
<keyword evidence="4" id="KW-0391">Immunity</keyword>
<keyword evidence="11 12" id="KW-0807">Transducer</keyword>
<feature type="region of interest" description="Disordered" evidence="13">
    <location>
        <begin position="338"/>
        <end position="360"/>
    </location>
</feature>
<dbReference type="GeneTree" id="ENSGT01030000234518"/>
<evidence type="ECO:0000313" key="16">
    <source>
        <dbReference type="Ensembl" id="ENSPMRP00000022085.1"/>
    </source>
</evidence>
<dbReference type="FunFam" id="1.20.1070.10:FF:000017">
    <property type="entry name" value="lysophosphatidic acid receptor 4"/>
    <property type="match status" value="1"/>
</dbReference>
<dbReference type="GO" id="GO:0061470">
    <property type="term" value="P:T follicular helper cell differentiation"/>
    <property type="evidence" value="ECO:0007669"/>
    <property type="project" value="Ensembl"/>
</dbReference>
<keyword evidence="5 14" id="KW-1133">Transmembrane helix</keyword>
<feature type="transmembrane region" description="Helical" evidence="14">
    <location>
        <begin position="112"/>
        <end position="133"/>
    </location>
</feature>
<evidence type="ECO:0000256" key="5">
    <source>
        <dbReference type="ARBA" id="ARBA00022989"/>
    </source>
</evidence>
<feature type="transmembrane region" description="Helical" evidence="14">
    <location>
        <begin position="243"/>
        <end position="267"/>
    </location>
</feature>
<dbReference type="GO" id="GO:0005654">
    <property type="term" value="C:nucleoplasm"/>
    <property type="evidence" value="ECO:0007669"/>
    <property type="project" value="Ensembl"/>
</dbReference>
<dbReference type="AlphaFoldDB" id="A0A670JD21"/>
<dbReference type="GO" id="GO:0036145">
    <property type="term" value="P:dendritic cell homeostasis"/>
    <property type="evidence" value="ECO:0007669"/>
    <property type="project" value="Ensembl"/>
</dbReference>
<dbReference type="CTD" id="1880"/>
<reference evidence="16 17" key="1">
    <citation type="journal article" date="2019" name="Proc. Natl. Acad. Sci. U.S.A.">
        <title>Regulatory changes in pterin and carotenoid genes underlie balanced color polymorphisms in the wall lizard.</title>
        <authorList>
            <person name="Andrade P."/>
            <person name="Pinho C."/>
            <person name="Perez I de Lanuza G."/>
            <person name="Afonso S."/>
            <person name="Brejcha J."/>
            <person name="Rubin C.J."/>
            <person name="Wallerman O."/>
            <person name="Pereira P."/>
            <person name="Sabatino S.J."/>
            <person name="Bellati A."/>
            <person name="Pellitteri-Rosa D."/>
            <person name="Bosakova Z."/>
            <person name="Bunikis I."/>
            <person name="Carretero M.A."/>
            <person name="Feiner N."/>
            <person name="Marsik P."/>
            <person name="Pauperio F."/>
            <person name="Salvi D."/>
            <person name="Soler L."/>
            <person name="While G.M."/>
            <person name="Uller T."/>
            <person name="Font E."/>
            <person name="Andersson L."/>
            <person name="Carneiro M."/>
        </authorList>
    </citation>
    <scope>NUCLEOTIDE SEQUENCE</scope>
</reference>
<dbReference type="GO" id="GO:0008142">
    <property type="term" value="F:oxysterol binding"/>
    <property type="evidence" value="ECO:0007669"/>
    <property type="project" value="Ensembl"/>
</dbReference>
<dbReference type="GO" id="GO:0002312">
    <property type="term" value="P:B cell activation involved in immune response"/>
    <property type="evidence" value="ECO:0007669"/>
    <property type="project" value="TreeGrafter"/>
</dbReference>
<evidence type="ECO:0000256" key="1">
    <source>
        <dbReference type="ARBA" id="ARBA00004651"/>
    </source>
</evidence>
<dbReference type="GO" id="GO:0005886">
    <property type="term" value="C:plasma membrane"/>
    <property type="evidence" value="ECO:0007669"/>
    <property type="project" value="UniProtKB-SubCell"/>
</dbReference>
<dbReference type="GO" id="GO:2000458">
    <property type="term" value="P:regulation of astrocyte chemotaxis"/>
    <property type="evidence" value="ECO:0007669"/>
    <property type="project" value="Ensembl"/>
</dbReference>
<evidence type="ECO:0000256" key="10">
    <source>
        <dbReference type="ARBA" id="ARBA00023170"/>
    </source>
</evidence>
<keyword evidence="7" id="KW-1064">Adaptive immunity</keyword>